<dbReference type="Pfam" id="PF01534">
    <property type="entry name" value="Frizzled"/>
    <property type="match status" value="1"/>
</dbReference>
<evidence type="ECO:0000256" key="9">
    <source>
        <dbReference type="ARBA" id="ARBA00023136"/>
    </source>
</evidence>
<dbReference type="GO" id="GO:0005886">
    <property type="term" value="C:plasma membrane"/>
    <property type="evidence" value="ECO:0007669"/>
    <property type="project" value="UniProtKB-SubCell"/>
</dbReference>
<dbReference type="CDD" id="cd15039">
    <property type="entry name" value="7tmB3_Methuselah-like"/>
    <property type="match status" value="2"/>
</dbReference>
<feature type="transmembrane region" description="Helical" evidence="12">
    <location>
        <begin position="554"/>
        <end position="576"/>
    </location>
</feature>
<dbReference type="PROSITE" id="PS50261">
    <property type="entry name" value="G_PROTEIN_RECEP_F2_4"/>
    <property type="match status" value="2"/>
</dbReference>
<feature type="transmembrane region" description="Helical" evidence="12">
    <location>
        <begin position="422"/>
        <end position="443"/>
    </location>
</feature>
<feature type="transmembrane region" description="Helical" evidence="12">
    <location>
        <begin position="1128"/>
        <end position="1150"/>
    </location>
</feature>
<feature type="transmembrane region" description="Helical" evidence="12">
    <location>
        <begin position="1106"/>
        <end position="1122"/>
    </location>
</feature>
<evidence type="ECO:0000256" key="11">
    <source>
        <dbReference type="ARBA" id="ARBA00023224"/>
    </source>
</evidence>
<evidence type="ECO:0000256" key="2">
    <source>
        <dbReference type="ARBA" id="ARBA00008077"/>
    </source>
</evidence>
<evidence type="ECO:0000256" key="7">
    <source>
        <dbReference type="ARBA" id="ARBA00022989"/>
    </source>
</evidence>
<comment type="subcellular location">
    <subcellularLocation>
        <location evidence="1">Cell membrane</location>
        <topology evidence="1">Multi-pass membrane protein</topology>
    </subcellularLocation>
</comment>
<dbReference type="AlphaFoldDB" id="A0A336MLF9"/>
<gene>
    <name evidence="14" type="primary">CSON002753</name>
</gene>
<feature type="domain" description="G-protein coupled receptors family 2 profile 2" evidence="13">
    <location>
        <begin position="959"/>
        <end position="1151"/>
    </location>
</feature>
<feature type="transmembrane region" description="Helical" evidence="12">
    <location>
        <begin position="842"/>
        <end position="868"/>
    </location>
</feature>
<evidence type="ECO:0000256" key="4">
    <source>
        <dbReference type="ARBA" id="ARBA00022475"/>
    </source>
</evidence>
<feature type="domain" description="G-protein coupled receptors family 2 profile 2" evidence="13">
    <location>
        <begin position="386"/>
        <end position="659"/>
    </location>
</feature>
<evidence type="ECO:0000256" key="8">
    <source>
        <dbReference type="ARBA" id="ARBA00023040"/>
    </source>
</evidence>
<evidence type="ECO:0000256" key="1">
    <source>
        <dbReference type="ARBA" id="ARBA00004651"/>
    </source>
</evidence>
<dbReference type="InterPro" id="IPR051384">
    <property type="entry name" value="Mth_GPCR"/>
</dbReference>
<keyword evidence="11" id="KW-0807">Transducer</keyword>
<feature type="transmembrane region" description="Helical" evidence="12">
    <location>
        <begin position="815"/>
        <end position="836"/>
    </location>
</feature>
<organism evidence="14">
    <name type="scientific">Culicoides sonorensis</name>
    <name type="common">Biting midge</name>
    <dbReference type="NCBI Taxonomy" id="179676"/>
    <lineage>
        <taxon>Eukaryota</taxon>
        <taxon>Metazoa</taxon>
        <taxon>Ecdysozoa</taxon>
        <taxon>Arthropoda</taxon>
        <taxon>Hexapoda</taxon>
        <taxon>Insecta</taxon>
        <taxon>Pterygota</taxon>
        <taxon>Neoptera</taxon>
        <taxon>Endopterygota</taxon>
        <taxon>Diptera</taxon>
        <taxon>Nematocera</taxon>
        <taxon>Chironomoidea</taxon>
        <taxon>Ceratopogonidae</taxon>
        <taxon>Ceratopogoninae</taxon>
        <taxon>Culicoides</taxon>
        <taxon>Monoculicoides</taxon>
    </lineage>
</organism>
<dbReference type="GO" id="GO:0007166">
    <property type="term" value="P:cell surface receptor signaling pathway"/>
    <property type="evidence" value="ECO:0007669"/>
    <property type="project" value="InterPro"/>
</dbReference>
<evidence type="ECO:0000256" key="6">
    <source>
        <dbReference type="ARBA" id="ARBA00022729"/>
    </source>
</evidence>
<protein>
    <submittedName>
        <fullName evidence="14">CSON002753 protein</fullName>
    </submittedName>
</protein>
<dbReference type="PANTHER" id="PTHR47154">
    <property type="entry name" value="G-PROTEIN COUPLED RECEPTOR MTH-RELATED"/>
    <property type="match status" value="1"/>
</dbReference>
<evidence type="ECO:0000256" key="3">
    <source>
        <dbReference type="ARBA" id="ARBA00008979"/>
    </source>
</evidence>
<dbReference type="Gene3D" id="2.170.180.11">
    <property type="entry name" value="Methuselah ectodomain, domain 2"/>
    <property type="match status" value="1"/>
</dbReference>
<keyword evidence="10" id="KW-0675">Receptor</keyword>
<keyword evidence="8" id="KW-0297">G-protein coupled receptor</keyword>
<keyword evidence="6" id="KW-0732">Signal</keyword>
<dbReference type="VEuPathDB" id="VectorBase:CSON002753"/>
<feature type="transmembrane region" description="Helical" evidence="12">
    <location>
        <begin position="769"/>
        <end position="785"/>
    </location>
</feature>
<dbReference type="Gene3D" id="2.30.160.11">
    <property type="match status" value="2"/>
</dbReference>
<feature type="transmembrane region" description="Helical" evidence="12">
    <location>
        <begin position="463"/>
        <end position="482"/>
    </location>
</feature>
<dbReference type="PANTHER" id="PTHR47154:SF2">
    <property type="entry name" value="G-PROTEIN COUPLED RECEPTOR MTH-RELATED"/>
    <property type="match status" value="1"/>
</dbReference>
<evidence type="ECO:0000256" key="5">
    <source>
        <dbReference type="ARBA" id="ARBA00022692"/>
    </source>
</evidence>
<comment type="similarity">
    <text evidence="3">Belongs to the G-protein coupled receptor 2 family. Mth subfamily.</text>
</comment>
<comment type="similarity">
    <text evidence="2">Belongs to the G-protein coupled receptor Fz/Smo family.</text>
</comment>
<accession>A0A336MLF9</accession>
<feature type="transmembrane region" description="Helical" evidence="12">
    <location>
        <begin position="736"/>
        <end position="757"/>
    </location>
</feature>
<dbReference type="SUPFAM" id="SSF63877">
    <property type="entry name" value="Methuselah ectodomain"/>
    <property type="match status" value="2"/>
</dbReference>
<dbReference type="InterPro" id="IPR044860">
    <property type="entry name" value="Methusela_ecto_dom_1"/>
</dbReference>
<dbReference type="Pfam" id="PF06652">
    <property type="entry name" value="Methuselah_N"/>
    <property type="match status" value="2"/>
</dbReference>
<feature type="transmembrane region" description="Helical" evidence="12">
    <location>
        <begin position="1001"/>
        <end position="1022"/>
    </location>
</feature>
<feature type="transmembrane region" description="Helical" evidence="12">
    <location>
        <begin position="1053"/>
        <end position="1075"/>
    </location>
</feature>
<dbReference type="InterPro" id="IPR023311">
    <property type="entry name" value="Methusela_ecto_dom_2"/>
</dbReference>
<feature type="transmembrane region" description="Helical" evidence="12">
    <location>
        <begin position="964"/>
        <end position="989"/>
    </location>
</feature>
<feature type="transmembrane region" description="Helical" evidence="12">
    <location>
        <begin position="636"/>
        <end position="657"/>
    </location>
</feature>
<evidence type="ECO:0000313" key="14">
    <source>
        <dbReference type="EMBL" id="SSX30675.1"/>
    </source>
</evidence>
<proteinExistence type="inferred from homology"/>
<evidence type="ECO:0000259" key="13">
    <source>
        <dbReference type="PROSITE" id="PS50261"/>
    </source>
</evidence>
<evidence type="ECO:0000256" key="12">
    <source>
        <dbReference type="SAM" id="Phobius"/>
    </source>
</evidence>
<feature type="transmembrane region" description="Helical" evidence="12">
    <location>
        <begin position="503"/>
        <end position="524"/>
    </location>
</feature>
<dbReference type="SUPFAM" id="SSF81321">
    <property type="entry name" value="Family A G protein-coupled receptor-like"/>
    <property type="match status" value="1"/>
</dbReference>
<feature type="transmembrane region" description="Helical" evidence="12">
    <location>
        <begin position="389"/>
        <end position="410"/>
    </location>
</feature>
<dbReference type="EMBL" id="UFQT01001465">
    <property type="protein sequence ID" value="SSX30675.1"/>
    <property type="molecule type" value="Genomic_DNA"/>
</dbReference>
<feature type="transmembrane region" description="Helical" evidence="12">
    <location>
        <begin position="889"/>
        <end position="909"/>
    </location>
</feature>
<reference evidence="14" key="1">
    <citation type="submission" date="2018-07" db="EMBL/GenBank/DDBJ databases">
        <authorList>
            <person name="Quirk P.G."/>
            <person name="Krulwich T.A."/>
        </authorList>
    </citation>
    <scope>NUCLEOTIDE SEQUENCE</scope>
</reference>
<feature type="transmembrane region" description="Helical" evidence="12">
    <location>
        <begin position="609"/>
        <end position="630"/>
    </location>
</feature>
<evidence type="ECO:0000256" key="10">
    <source>
        <dbReference type="ARBA" id="ARBA00023170"/>
    </source>
</evidence>
<keyword evidence="4" id="KW-1003">Cell membrane</keyword>
<keyword evidence="9 12" id="KW-0472">Membrane</keyword>
<dbReference type="InterPro" id="IPR036272">
    <property type="entry name" value="Methuselah_N_sf"/>
</dbReference>
<dbReference type="GO" id="GO:0008528">
    <property type="term" value="F:G protein-coupled peptide receptor activity"/>
    <property type="evidence" value="ECO:0007669"/>
    <property type="project" value="TreeGrafter"/>
</dbReference>
<dbReference type="Gene3D" id="1.20.1070.10">
    <property type="entry name" value="Rhodopsin 7-helix transmembrane proteins"/>
    <property type="match status" value="3"/>
</dbReference>
<keyword evidence="5 12" id="KW-0812">Transmembrane</keyword>
<dbReference type="InterPro" id="IPR000539">
    <property type="entry name" value="Frizzled/Smoothened_7TM"/>
</dbReference>
<dbReference type="InterPro" id="IPR017981">
    <property type="entry name" value="GPCR_2-like_7TM"/>
</dbReference>
<dbReference type="InterPro" id="IPR010596">
    <property type="entry name" value="Methuselah_N_dom"/>
</dbReference>
<keyword evidence="7 12" id="KW-1133">Transmembrane helix</keyword>
<sequence>MYNVIIIYITQTSLPLTQLRQTLAQEETEMEFYDLTQCAKYHTKNITGGTLLSNGSYHHEGLLYPPGHFGHFETFYNENLNETETELHVRGCICTHSMKKCIRVCCSVENGTIPKICPHEFIDVKHPITKLELQLENTHTLVYHDMDCEKIEYEISHIYESQGKLSHKLLYFIVLQSFYALTSSQNSYSPDNAFADIYFDSNDTILCEFDQTINITDGSLQVDRSWLHDGLHYGLGYYAKYNYTLIHEGIKIPANEHIRGCICLLKPCIYACCEPKHTTDNKTGTCLPNQYDKLWWDVGMPGEEPKNTEITKDFYWKYRKLTCKDKHYLDPNQYEYDAWWLAQNGSIYVEDDESFLNYDEHCVAVDEQTKTLLVLKCYEPMEASSRFRMLGIGMLLSVPFLLVTFIVYAVIPELRNVHGMSLMSYVGGLTVGYTFLATIQIIGSREACHTGEERCYDPNFCTISGYIIYFSFMLSFFWLNTMCFDIYWTFRGVRSNTSAKKNFMYYCVYAWGMASFITILALSIDISNVHQDYKPGMYYTQTCFLSHNKLVEFLYLYMILLVLVCSNITFFVVTALRIKRVQRETAAVVDAGNSGRHSRQNYDNYRFMLYLRLFIIMGVTWSMELLSWVISHDSPWFYASDLVNCLQGVLIFLLVVCNDKVRRLVIKRYYKFRGIVPPETGTTFSDTRNSRISSSFHRNNSVQLENRTTKKTKLKIIFTDVTSVGVRSSTSAKKNFMYYCVYAWGMASFITILALSIDISNVHQDYKPGMYYTQTCFLSLTAIRIRKSESDITNVVNAGSSRRHSRQTSNDTYRVWLYFRLFIIMGVTWFTELISWVVSNDIWFYATDIVNCLQGVLIFLLAVCNGKVRRLLIKRFRKSGAKIRSETSDTQMLVSVPFFLVTMIVHAVIPELRNVHGMSLMSYVGGLTVAYLFMGTNKILGTRNACLTGAEPCYDPNFCTISGYIIYFSIMLSFFWLNTMCFDIFSTFRHIRISKAPKKKFLYYCIYAWGMASLLTIITISIDASNSISDDYKPGIYYTGNCFLSAKKIVQFIYLHMILLVLISLNTTFFVITAIKINRVRSETDKSFGKNNNSSHSNPNHNKDRFILYLLNWSMELISWMIDGDSPWFYLTDSINMLQGPLIFIFVLCTKHSRSLIIKRYKTGSQFLTSTV</sequence>
<name>A0A336MLF9_CULSO</name>